<keyword evidence="2" id="KW-0520">NAD</keyword>
<dbReference type="EMBL" id="MK878592">
    <property type="protein sequence ID" value="QEG54847.1"/>
    <property type="molecule type" value="Genomic_DNA"/>
</dbReference>
<evidence type="ECO:0000256" key="1">
    <source>
        <dbReference type="ARBA" id="ARBA00005698"/>
    </source>
</evidence>
<dbReference type="InterPro" id="IPR042106">
    <property type="entry name" value="Nuo/plastoQ_OxRdtase_6_NuoJ"/>
</dbReference>
<dbReference type="GeneID" id="41793684"/>
<name>A0A5B9RD83_HAELA</name>
<geneLocation type="mitochondrion" evidence="3"/>
<reference evidence="3" key="1">
    <citation type="journal article" date="2019" name="Curr. Biol.">
        <title>The mitochondrial and chloroplast genomes of the green alga Haematococcus are made up of nearly identical repetitive sequences.</title>
        <authorList>
            <person name="Zhang X."/>
            <person name="Bauman N."/>
            <person name="Brown R."/>
            <person name="Richardson T.H."/>
            <person name="Akella S."/>
            <person name="Hann E."/>
            <person name="Morey R."/>
            <person name="Smith D.R."/>
        </authorList>
    </citation>
    <scope>NUCLEOTIDE SEQUENCE</scope>
    <source>
        <strain evidence="3">UTEX 2505</strain>
    </source>
</reference>
<comment type="subcellular location">
    <subcellularLocation>
        <location evidence="2">Mitochondrion membrane</location>
        <topology evidence="2">Multi-pass membrane protein</topology>
    </subcellularLocation>
</comment>
<organism evidence="3">
    <name type="scientific">Haematococcus lacustris</name>
    <name type="common">Green alga</name>
    <name type="synonym">Haematococcus pluvialis</name>
    <dbReference type="NCBI Taxonomy" id="44745"/>
    <lineage>
        <taxon>Eukaryota</taxon>
        <taxon>Viridiplantae</taxon>
        <taxon>Chlorophyta</taxon>
        <taxon>core chlorophytes</taxon>
        <taxon>Chlorophyceae</taxon>
        <taxon>CS clade</taxon>
        <taxon>Chlamydomonadales</taxon>
        <taxon>Haematococcaceae</taxon>
        <taxon>Haematococcus</taxon>
    </lineage>
</organism>
<dbReference type="EC" id="7.1.1.2" evidence="2"/>
<feature type="transmembrane region" description="Helical" evidence="2">
    <location>
        <begin position="48"/>
        <end position="74"/>
    </location>
</feature>
<keyword evidence="2" id="KW-0813">Transport</keyword>
<comment type="function">
    <text evidence="2">Core subunit of the mitochondrial membrane respiratory chain NADH dehydrogenase (Complex I) which catalyzes electron transfer from NADH through the respiratory chain, using ubiquinone as an electron acceptor. Essential for the catalytic activity and assembly of complex I.</text>
</comment>
<keyword evidence="2 3" id="KW-0496">Mitochondrion</keyword>
<dbReference type="RefSeq" id="YP_009690015.1">
    <property type="nucleotide sequence ID" value="NC_044670.1"/>
</dbReference>
<sequence>MLIYNIISLSAFLSIMVSYTGNVFMSLIYAVLLFVNATLLLLTLGFEFLALINILVYVGALAVLFLFVIMLLEVPTAELRSYYRGYSVLALIGFSAFSLRFFGLFNKFTGYSSNYYITSLTHTNESISNIGYAFYVNYADLLILNSLVLTIALLGALVLAHTSKPQ</sequence>
<gene>
    <name evidence="3" type="primary">nad6</name>
</gene>
<dbReference type="Pfam" id="PF00499">
    <property type="entry name" value="Oxidored_q3"/>
    <property type="match status" value="1"/>
</dbReference>
<dbReference type="GO" id="GO:0008137">
    <property type="term" value="F:NADH dehydrogenase (ubiquinone) activity"/>
    <property type="evidence" value="ECO:0007669"/>
    <property type="project" value="UniProtKB-UniRule"/>
</dbReference>
<keyword evidence="2" id="KW-0830">Ubiquinone</keyword>
<keyword evidence="2" id="KW-0249">Electron transport</keyword>
<feature type="transmembrane region" description="Helical" evidence="2">
    <location>
        <begin position="12"/>
        <end position="42"/>
    </location>
</feature>
<keyword evidence="2" id="KW-0472">Membrane</keyword>
<keyword evidence="2" id="KW-0812">Transmembrane</keyword>
<keyword evidence="2" id="KW-0679">Respiratory chain</keyword>
<protein>
    <recommendedName>
        <fullName evidence="2">NADH-ubiquinone oxidoreductase chain 6</fullName>
        <ecNumber evidence="2">7.1.1.2</ecNumber>
    </recommendedName>
</protein>
<dbReference type="Gene3D" id="1.20.120.1200">
    <property type="entry name" value="NADH-ubiquinone/plastoquinone oxidoreductase chain 6, subunit NuoJ"/>
    <property type="match status" value="1"/>
</dbReference>
<dbReference type="GO" id="GO:0031966">
    <property type="term" value="C:mitochondrial membrane"/>
    <property type="evidence" value="ECO:0007669"/>
    <property type="project" value="UniProtKB-SubCell"/>
</dbReference>
<evidence type="ECO:0000256" key="2">
    <source>
        <dbReference type="RuleBase" id="RU004430"/>
    </source>
</evidence>
<comment type="catalytic activity">
    <reaction evidence="2">
        <text>a ubiquinone + NADH + 5 H(+)(in) = a ubiquinol + NAD(+) + 4 H(+)(out)</text>
        <dbReference type="Rhea" id="RHEA:29091"/>
        <dbReference type="Rhea" id="RHEA-COMP:9565"/>
        <dbReference type="Rhea" id="RHEA-COMP:9566"/>
        <dbReference type="ChEBI" id="CHEBI:15378"/>
        <dbReference type="ChEBI" id="CHEBI:16389"/>
        <dbReference type="ChEBI" id="CHEBI:17976"/>
        <dbReference type="ChEBI" id="CHEBI:57540"/>
        <dbReference type="ChEBI" id="CHEBI:57945"/>
        <dbReference type="EC" id="7.1.1.2"/>
    </reaction>
</comment>
<feature type="transmembrane region" description="Helical" evidence="2">
    <location>
        <begin position="86"/>
        <end position="105"/>
    </location>
</feature>
<accession>A0A5B9RD83</accession>
<keyword evidence="2" id="KW-1278">Translocase</keyword>
<evidence type="ECO:0000313" key="3">
    <source>
        <dbReference type="EMBL" id="QEG54847.1"/>
    </source>
</evidence>
<proteinExistence type="inferred from homology"/>
<keyword evidence="2" id="KW-1133">Transmembrane helix</keyword>
<feature type="transmembrane region" description="Helical" evidence="2">
    <location>
        <begin position="141"/>
        <end position="160"/>
    </location>
</feature>
<dbReference type="InterPro" id="IPR001457">
    <property type="entry name" value="NADH_UbQ/plastoQ_OxRdtase_su6"/>
</dbReference>
<dbReference type="AlphaFoldDB" id="A0A5B9RD83"/>
<comment type="similarity">
    <text evidence="1 2">Belongs to the complex I subunit 6 family.</text>
</comment>
<dbReference type="PANTHER" id="PTHR33269:SF17">
    <property type="entry name" value="NADH-UBIQUINONE OXIDOREDUCTASE CHAIN 6"/>
    <property type="match status" value="1"/>
</dbReference>
<dbReference type="PANTHER" id="PTHR33269">
    <property type="entry name" value="NADH-UBIQUINONE OXIDOREDUCTASE CHAIN 6"/>
    <property type="match status" value="1"/>
</dbReference>